<evidence type="ECO:0000313" key="3">
    <source>
        <dbReference type="Proteomes" id="UP000752171"/>
    </source>
</evidence>
<evidence type="ECO:0000313" key="2">
    <source>
        <dbReference type="EMBL" id="KAG9267240.1"/>
    </source>
</evidence>
<dbReference type="EMBL" id="JAICCE010000015">
    <property type="protein sequence ID" value="KAG9267240.1"/>
    <property type="molecule type" value="Genomic_DNA"/>
</dbReference>
<dbReference type="PANTHER" id="PTHR34153:SF2">
    <property type="entry name" value="SI:CH211-262H13.3-RELATED"/>
    <property type="match status" value="1"/>
</dbReference>
<evidence type="ECO:0000259" key="1">
    <source>
        <dbReference type="Pfam" id="PF16064"/>
    </source>
</evidence>
<dbReference type="Pfam" id="PF16064">
    <property type="entry name" value="DUF4806"/>
    <property type="match status" value="1"/>
</dbReference>
<dbReference type="AlphaFoldDB" id="A0A8T2L6E3"/>
<reference evidence="2 3" key="1">
    <citation type="submission" date="2021-07" db="EMBL/GenBank/DDBJ databases">
        <authorList>
            <person name="Imarazene B."/>
            <person name="Zahm M."/>
            <person name="Klopp C."/>
            <person name="Cabau C."/>
            <person name="Beille S."/>
            <person name="Jouanno E."/>
            <person name="Castinel A."/>
            <person name="Lluch J."/>
            <person name="Gil L."/>
            <person name="Kuchtly C."/>
            <person name="Lopez Roques C."/>
            <person name="Donnadieu C."/>
            <person name="Parrinello H."/>
            <person name="Journot L."/>
            <person name="Du K."/>
            <person name="Schartl M."/>
            <person name="Retaux S."/>
            <person name="Guiguen Y."/>
        </authorList>
    </citation>
    <scope>NUCLEOTIDE SEQUENCE [LARGE SCALE GENOMIC DNA]</scope>
    <source>
        <strain evidence="2">Pach_M1</strain>
        <tissue evidence="2">Testis</tissue>
    </source>
</reference>
<dbReference type="InterPro" id="IPR032071">
    <property type="entry name" value="DUF4806"/>
</dbReference>
<dbReference type="PANTHER" id="PTHR34153">
    <property type="entry name" value="SI:CH211-262H13.3-RELATED-RELATED"/>
    <property type="match status" value="1"/>
</dbReference>
<gene>
    <name evidence="2" type="ORF">AMEX_G18063</name>
</gene>
<feature type="domain" description="DUF4806" evidence="1">
    <location>
        <begin position="46"/>
        <end position="116"/>
    </location>
</feature>
<accession>A0A8T2L6E3</accession>
<name>A0A8T2L6E3_ASTMX</name>
<dbReference type="Proteomes" id="UP000752171">
    <property type="component" value="Unassembled WGS sequence"/>
</dbReference>
<proteinExistence type="predicted"/>
<organism evidence="2 3">
    <name type="scientific">Astyanax mexicanus</name>
    <name type="common">Blind cave fish</name>
    <name type="synonym">Astyanax fasciatus mexicanus</name>
    <dbReference type="NCBI Taxonomy" id="7994"/>
    <lineage>
        <taxon>Eukaryota</taxon>
        <taxon>Metazoa</taxon>
        <taxon>Chordata</taxon>
        <taxon>Craniata</taxon>
        <taxon>Vertebrata</taxon>
        <taxon>Euteleostomi</taxon>
        <taxon>Actinopterygii</taxon>
        <taxon>Neopterygii</taxon>
        <taxon>Teleostei</taxon>
        <taxon>Ostariophysi</taxon>
        <taxon>Characiformes</taxon>
        <taxon>Characoidei</taxon>
        <taxon>Acestrorhamphidae</taxon>
        <taxon>Acestrorhamphinae</taxon>
        <taxon>Astyanax</taxon>
    </lineage>
</organism>
<feature type="non-terminal residue" evidence="2">
    <location>
        <position position="1"/>
    </location>
</feature>
<comment type="caution">
    <text evidence="2">The sequence shown here is derived from an EMBL/GenBank/DDBJ whole genome shotgun (WGS) entry which is preliminary data.</text>
</comment>
<sequence length="155" mass="17733">VDRTVLEALREMDLKINYLTSLVESFMGGRRIPPPQQLPVDEMNFIPLNSEEDLENMEERLQNNELKQRMIDMLSLSCGETMKKNIWRIASKLLSTDLAKKLNWCGRGNKRGLKQMISGQMIIAAAMKNPVLQAPTEADAEKCLKDYLRLAPARR</sequence>
<protein>
    <recommendedName>
        <fullName evidence="1">DUF4806 domain-containing protein</fullName>
    </recommendedName>
</protein>